<dbReference type="InterPro" id="IPR054189">
    <property type="entry name" value="DUF6894"/>
</dbReference>
<accession>A0A7X3SPY2</accession>
<organism evidence="2 3">
    <name type="scientific">Microvirga makkahensis</name>
    <dbReference type="NCBI Taxonomy" id="1128670"/>
    <lineage>
        <taxon>Bacteria</taxon>
        <taxon>Pseudomonadati</taxon>
        <taxon>Pseudomonadota</taxon>
        <taxon>Alphaproteobacteria</taxon>
        <taxon>Hyphomicrobiales</taxon>
        <taxon>Methylobacteriaceae</taxon>
        <taxon>Microvirga</taxon>
    </lineage>
</organism>
<dbReference type="Pfam" id="PF21834">
    <property type="entry name" value="DUF6894"/>
    <property type="match status" value="1"/>
</dbReference>
<evidence type="ECO:0000259" key="1">
    <source>
        <dbReference type="Pfam" id="PF21834"/>
    </source>
</evidence>
<keyword evidence="3" id="KW-1185">Reference proteome</keyword>
<protein>
    <recommendedName>
        <fullName evidence="1">DUF6894 domain-containing protein</fullName>
    </recommendedName>
</protein>
<dbReference type="EMBL" id="WURB01000012">
    <property type="protein sequence ID" value="MXQ12981.1"/>
    <property type="molecule type" value="Genomic_DNA"/>
</dbReference>
<reference evidence="2 3" key="1">
    <citation type="submission" date="2019-12" db="EMBL/GenBank/DDBJ databases">
        <authorList>
            <person name="Yuan C.-G."/>
        </authorList>
    </citation>
    <scope>NUCLEOTIDE SEQUENCE [LARGE SCALE GENOMIC DNA]</scope>
    <source>
        <strain evidence="2 3">KCTC 23863</strain>
    </source>
</reference>
<feature type="domain" description="DUF6894" evidence="1">
    <location>
        <begin position="2"/>
        <end position="54"/>
    </location>
</feature>
<evidence type="ECO:0000313" key="2">
    <source>
        <dbReference type="EMBL" id="MXQ12981.1"/>
    </source>
</evidence>
<name>A0A7X3SPY2_9HYPH</name>
<gene>
    <name evidence="2" type="ORF">GR328_16250</name>
</gene>
<reference evidence="2 3" key="2">
    <citation type="submission" date="2020-01" db="EMBL/GenBank/DDBJ databases">
        <title>Microvirga sp. nov., an arsenate reduction bacterium isolated from Tibet hotspring sediments.</title>
        <authorList>
            <person name="Xian W.-D."/>
            <person name="Li W.-J."/>
        </authorList>
    </citation>
    <scope>NUCLEOTIDE SEQUENCE [LARGE SCALE GENOMIC DNA]</scope>
    <source>
        <strain evidence="2 3">KCTC 23863</strain>
    </source>
</reference>
<dbReference type="Proteomes" id="UP000436483">
    <property type="component" value="Unassembled WGS sequence"/>
</dbReference>
<comment type="caution">
    <text evidence="2">The sequence shown here is derived from an EMBL/GenBank/DDBJ whole genome shotgun (WGS) entry which is preliminary data.</text>
</comment>
<dbReference type="OrthoDB" id="8021200at2"/>
<dbReference type="AlphaFoldDB" id="A0A7X3SPY2"/>
<evidence type="ECO:0000313" key="3">
    <source>
        <dbReference type="Proteomes" id="UP000436483"/>
    </source>
</evidence>
<proteinExistence type="predicted"/>
<sequence>MADTDEVRGVALRIARAFIEAVPYWKTLTPDQQNDFVVEIVDEADQTVLTVPFRGVEDAGKPEAPDEQGL</sequence>